<dbReference type="EMBL" id="CP071793">
    <property type="protein sequence ID" value="QTD48935.1"/>
    <property type="molecule type" value="Genomic_DNA"/>
</dbReference>
<name>A0A8A4TQY4_SULCO</name>
<accession>A0A8A4TQY4</accession>
<evidence type="ECO:0000313" key="3">
    <source>
        <dbReference type="Proteomes" id="UP000663929"/>
    </source>
</evidence>
<keyword evidence="3" id="KW-1185">Reference proteome</keyword>
<feature type="domain" description="MACPF" evidence="1">
    <location>
        <begin position="120"/>
        <end position="275"/>
    </location>
</feature>
<dbReference type="RefSeq" id="WP_237378584.1">
    <property type="nucleotide sequence ID" value="NZ_CP071793.1"/>
</dbReference>
<proteinExistence type="predicted"/>
<sequence length="334" mass="37489">MSIADLNNKNYAAWTVDQWESVFLNTNSFKGIFFHDSPTSPLEPLSEFSALEINPISSFTRDMVHQTSTFNYYFSSISDYSSYSLAINDYYGYFSGSISASVPLIGGGTIGRTRTSSGHQSNSHQKDYSVASYFIPKFSYAITNNLFRTTNEFNQDVLEILDNDSSADEKLNDFMNLLKTKWGEYISTKVLLGGSFSRIYSFNSTSTTNMMNAHEMIRANFDTIVKFMEISANIEHTAESSQTLKSQVAESISGVAVYGGNISSAYSFKDWSKSLGSAQYWGNIGRSDMAPIINFLPDHILYKVGELYVRNDTNGDYENKAVKYFYSQQSNPFG</sequence>
<dbReference type="Proteomes" id="UP000663929">
    <property type="component" value="Chromosome"/>
</dbReference>
<dbReference type="KEGG" id="scor:J3U87_25405"/>
<dbReference type="AlphaFoldDB" id="A0A8A4TQY4"/>
<reference evidence="2" key="1">
    <citation type="submission" date="2021-03" db="EMBL/GenBank/DDBJ databases">
        <title>Acanthopleuribacteraceae sp. M133.</title>
        <authorList>
            <person name="Wang G."/>
        </authorList>
    </citation>
    <scope>NUCLEOTIDE SEQUENCE</scope>
    <source>
        <strain evidence="2">M133</strain>
    </source>
</reference>
<dbReference type="Pfam" id="PF01823">
    <property type="entry name" value="MACPF"/>
    <property type="match status" value="1"/>
</dbReference>
<evidence type="ECO:0000313" key="2">
    <source>
        <dbReference type="EMBL" id="QTD48935.1"/>
    </source>
</evidence>
<evidence type="ECO:0000259" key="1">
    <source>
        <dbReference type="Pfam" id="PF01823"/>
    </source>
</evidence>
<organism evidence="2 3">
    <name type="scientific">Sulfidibacter corallicola</name>
    <dbReference type="NCBI Taxonomy" id="2818388"/>
    <lineage>
        <taxon>Bacteria</taxon>
        <taxon>Pseudomonadati</taxon>
        <taxon>Acidobacteriota</taxon>
        <taxon>Holophagae</taxon>
        <taxon>Acanthopleuribacterales</taxon>
        <taxon>Acanthopleuribacteraceae</taxon>
        <taxon>Sulfidibacter</taxon>
    </lineage>
</organism>
<protein>
    <recommendedName>
        <fullName evidence="1">MACPF domain-containing protein</fullName>
    </recommendedName>
</protein>
<dbReference type="InterPro" id="IPR020864">
    <property type="entry name" value="MACPF"/>
</dbReference>
<gene>
    <name evidence="2" type="ORF">J3U87_25405</name>
</gene>